<evidence type="ECO:0000313" key="2">
    <source>
        <dbReference type="EMBL" id="ATZ50560.1"/>
    </source>
</evidence>
<evidence type="ECO:0000256" key="1">
    <source>
        <dbReference type="SAM" id="MobiDB-lite"/>
    </source>
</evidence>
<protein>
    <submittedName>
        <fullName evidence="2">Uncharacterized protein</fullName>
    </submittedName>
</protein>
<gene>
    <name evidence="2" type="ORF">BCIN_06g00570</name>
</gene>
<feature type="region of interest" description="Disordered" evidence="1">
    <location>
        <begin position="1"/>
        <end position="63"/>
    </location>
</feature>
<dbReference type="GeneID" id="5440832"/>
<feature type="compositionally biased region" description="Polar residues" evidence="1">
    <location>
        <begin position="8"/>
        <end position="17"/>
    </location>
</feature>
<dbReference type="AlphaFoldDB" id="A0A384JJ33"/>
<dbReference type="RefSeq" id="XP_001560186.2">
    <property type="nucleotide sequence ID" value="XM_001560136.2"/>
</dbReference>
<reference evidence="2 3" key="2">
    <citation type="journal article" date="2012" name="Eukaryot. Cell">
        <title>Genome update of Botrytis cinerea strains B05.10 and T4.</title>
        <authorList>
            <person name="Staats M."/>
            <person name="van Kan J.A."/>
        </authorList>
    </citation>
    <scope>NUCLEOTIDE SEQUENCE [LARGE SCALE GENOMIC DNA]</scope>
    <source>
        <strain evidence="2 3">B05.10</strain>
    </source>
</reference>
<evidence type="ECO:0000313" key="3">
    <source>
        <dbReference type="Proteomes" id="UP000001798"/>
    </source>
</evidence>
<keyword evidence="3" id="KW-1185">Reference proteome</keyword>
<sequence>MPHMDTDFPSSENSSNSERTKCLSKMLVAPPSSPQTPDKKCRFSKRSFEKSPSPSPISKFNAESLGHLEGSLDFTEKRTEVRDIPSPPKRQRITQTVVGGETNNKFDITEVKPKIRESPLSRRERRILEKRRRLQLVIRGKEKVDDIVAAPLTSLADETRCGNDPAVEDRDIKQDNGKVEETQVPPKIEQMKPESGIGINSTNLEMDLFDGNKEMVDGSKILSPRPEPNELISHEKKDSGVYLEFLELLYGETGPEAKKEMKELALVIESVKRMLMSGKLERQLQKIDNRKTRDKMYLKALESLNDDTATESNNRNEDLGLIIEIFKFVRSGQLAKDLQILREIFEACQRGMDRLIKEAEAAYARKSQEEQLISPISSKGSISSESDCQVVVPLTKEYEAITINDIPDKKFGGVESIGKISEKVWKESVWAATKPQWREDFPLPADFDEEAVMLQQAFIQSNYDEFVRSKSCRAASCSTTYGNDIIEKKPNTTIIGGFEKAKEENIEGISLEDQQDADDESSDTSESESAHCSAYSSDEENELDTNKTSEVEKLTENKDFSDASIECTMKDLVVATVDQLKQDFISMFHKKRCESTGNEFDNLTDEKFVATTAAVVRRTLKFLNLDAFSEALKKATEDVLAEGKEKQSCCVTTSEYAASIEQEIFKKWTIAYPEGIPMHSFEFARAIHIVISLTRSTPYNCAILEDTPECKYDALVVYIQYYLDTCTEKRRTELVEGHSLDQQLQTIREMHSFVYWWKEVSEELEGLWGELVLNREALENYDAYGGSWSK</sequence>
<reference evidence="2 3" key="3">
    <citation type="journal article" date="2017" name="Mol. Plant Pathol.">
        <title>A gapless genome sequence of the fungus Botrytis cinerea.</title>
        <authorList>
            <person name="Van Kan J.A."/>
            <person name="Stassen J.H."/>
            <person name="Mosbach A."/>
            <person name="Van Der Lee T.A."/>
            <person name="Faino L."/>
            <person name="Farmer A.D."/>
            <person name="Papasotiriou D.G."/>
            <person name="Zhou S."/>
            <person name="Seidl M.F."/>
            <person name="Cottam E."/>
            <person name="Edel D."/>
            <person name="Hahn M."/>
            <person name="Schwartz D.C."/>
            <person name="Dietrich R.A."/>
            <person name="Widdison S."/>
            <person name="Scalliet G."/>
        </authorList>
    </citation>
    <scope>NUCLEOTIDE SEQUENCE [LARGE SCALE GENOMIC DNA]</scope>
    <source>
        <strain evidence="2 3">B05.10</strain>
    </source>
</reference>
<dbReference type="EMBL" id="CP009810">
    <property type="protein sequence ID" value="ATZ50560.1"/>
    <property type="molecule type" value="Genomic_DNA"/>
</dbReference>
<name>A0A384JJ33_BOTFB</name>
<dbReference type="KEGG" id="bfu:BCIN_06g00570"/>
<feature type="compositionally biased region" description="Basic and acidic residues" evidence="1">
    <location>
        <begin position="37"/>
        <end position="49"/>
    </location>
</feature>
<feature type="region of interest" description="Disordered" evidence="1">
    <location>
        <begin position="506"/>
        <end position="554"/>
    </location>
</feature>
<dbReference type="OrthoDB" id="3535654at2759"/>
<reference evidence="2 3" key="1">
    <citation type="journal article" date="2011" name="PLoS Genet.">
        <title>Genomic analysis of the necrotrophic fungal pathogens Sclerotinia sclerotiorum and Botrytis cinerea.</title>
        <authorList>
            <person name="Amselem J."/>
            <person name="Cuomo C.A."/>
            <person name="van Kan J.A."/>
            <person name="Viaud M."/>
            <person name="Benito E.P."/>
            <person name="Couloux A."/>
            <person name="Coutinho P.M."/>
            <person name="de Vries R.P."/>
            <person name="Dyer P.S."/>
            <person name="Fillinger S."/>
            <person name="Fournier E."/>
            <person name="Gout L."/>
            <person name="Hahn M."/>
            <person name="Kohn L."/>
            <person name="Lapalu N."/>
            <person name="Plummer K.M."/>
            <person name="Pradier J.M."/>
            <person name="Quevillon E."/>
            <person name="Sharon A."/>
            <person name="Simon A."/>
            <person name="ten Have A."/>
            <person name="Tudzynski B."/>
            <person name="Tudzynski P."/>
            <person name="Wincker P."/>
            <person name="Andrew M."/>
            <person name="Anthouard V."/>
            <person name="Beever R.E."/>
            <person name="Beffa R."/>
            <person name="Benoit I."/>
            <person name="Bouzid O."/>
            <person name="Brault B."/>
            <person name="Chen Z."/>
            <person name="Choquer M."/>
            <person name="Collemare J."/>
            <person name="Cotton P."/>
            <person name="Danchin E.G."/>
            <person name="Da Silva C."/>
            <person name="Gautier A."/>
            <person name="Giraud C."/>
            <person name="Giraud T."/>
            <person name="Gonzalez C."/>
            <person name="Grossetete S."/>
            <person name="Guldener U."/>
            <person name="Henrissat B."/>
            <person name="Howlett B.J."/>
            <person name="Kodira C."/>
            <person name="Kretschmer M."/>
            <person name="Lappartient A."/>
            <person name="Leroch M."/>
            <person name="Levis C."/>
            <person name="Mauceli E."/>
            <person name="Neuveglise C."/>
            <person name="Oeser B."/>
            <person name="Pearson M."/>
            <person name="Poulain J."/>
            <person name="Poussereau N."/>
            <person name="Quesneville H."/>
            <person name="Rascle C."/>
            <person name="Schumacher J."/>
            <person name="Segurens B."/>
            <person name="Sexton A."/>
            <person name="Silva E."/>
            <person name="Sirven C."/>
            <person name="Soanes D.M."/>
            <person name="Talbot N.J."/>
            <person name="Templeton M."/>
            <person name="Yandava C."/>
            <person name="Yarden O."/>
            <person name="Zeng Q."/>
            <person name="Rollins J.A."/>
            <person name="Lebrun M.H."/>
            <person name="Dickman M."/>
        </authorList>
    </citation>
    <scope>NUCLEOTIDE SEQUENCE [LARGE SCALE GENOMIC DNA]</scope>
    <source>
        <strain evidence="2 3">B05.10</strain>
    </source>
</reference>
<accession>A0A384JJ33</accession>
<feature type="compositionally biased region" description="Basic and acidic residues" evidence="1">
    <location>
        <begin position="544"/>
        <end position="554"/>
    </location>
</feature>
<feature type="compositionally biased region" description="Acidic residues" evidence="1">
    <location>
        <begin position="513"/>
        <end position="526"/>
    </location>
</feature>
<dbReference type="Proteomes" id="UP000001798">
    <property type="component" value="Chromosome 6"/>
</dbReference>
<organism evidence="2 3">
    <name type="scientific">Botryotinia fuckeliana (strain B05.10)</name>
    <name type="common">Noble rot fungus</name>
    <name type="synonym">Botrytis cinerea</name>
    <dbReference type="NCBI Taxonomy" id="332648"/>
    <lineage>
        <taxon>Eukaryota</taxon>
        <taxon>Fungi</taxon>
        <taxon>Dikarya</taxon>
        <taxon>Ascomycota</taxon>
        <taxon>Pezizomycotina</taxon>
        <taxon>Leotiomycetes</taxon>
        <taxon>Helotiales</taxon>
        <taxon>Sclerotiniaceae</taxon>
        <taxon>Botrytis</taxon>
    </lineage>
</organism>
<proteinExistence type="predicted"/>
<dbReference type="VEuPathDB" id="FungiDB:Bcin06g00570"/>